<dbReference type="EMBL" id="JAYKYQ010000009">
    <property type="protein sequence ID" value="MEB3512832.1"/>
    <property type="molecule type" value="Genomic_DNA"/>
</dbReference>
<dbReference type="RefSeq" id="WP_195081497.1">
    <property type="nucleotide sequence ID" value="NZ_JAYESH010000007.1"/>
</dbReference>
<sequence length="185" mass="19702">MRTSTSRADPDDPLTATAFDLRAGAIVLAEFRTPPVDPFSIRHRLAGLIPPGAPVGPLPRHLRRLAVLLRCCIDHMAIAAEIAQIHDLIGLADELVELVDIIGDSAAHTAEGIAAVHDPAQRHAHAAAVKSHTSGADATVHRLLARWSAETGIDFAQREFGNGLLHVIRSLERVADALASIDRAA</sequence>
<name>A0ABU6AZA6_9NOCA</name>
<evidence type="ECO:0000313" key="1">
    <source>
        <dbReference type="EMBL" id="MEB3512832.1"/>
    </source>
</evidence>
<keyword evidence="2" id="KW-1185">Reference proteome</keyword>
<comment type="caution">
    <text evidence="1">The sequence shown here is derived from an EMBL/GenBank/DDBJ whole genome shotgun (WGS) entry which is preliminary data.</text>
</comment>
<gene>
    <name evidence="1" type="ORF">U3653_22610</name>
</gene>
<organism evidence="1 2">
    <name type="scientific">Nocardia implantans</name>
    <dbReference type="NCBI Taxonomy" id="3108168"/>
    <lineage>
        <taxon>Bacteria</taxon>
        <taxon>Bacillati</taxon>
        <taxon>Actinomycetota</taxon>
        <taxon>Actinomycetes</taxon>
        <taxon>Mycobacteriales</taxon>
        <taxon>Nocardiaceae</taxon>
        <taxon>Nocardia</taxon>
    </lineage>
</organism>
<dbReference type="Proteomes" id="UP001348098">
    <property type="component" value="Unassembled WGS sequence"/>
</dbReference>
<proteinExistence type="predicted"/>
<protein>
    <submittedName>
        <fullName evidence="1">Uncharacterized protein</fullName>
    </submittedName>
</protein>
<reference evidence="1 2" key="1">
    <citation type="submission" date="2023-12" db="EMBL/GenBank/DDBJ databases">
        <title>novel species in genus Nocarida.</title>
        <authorList>
            <person name="Li Z."/>
        </authorList>
    </citation>
    <scope>NUCLEOTIDE SEQUENCE [LARGE SCALE GENOMIC DNA]</scope>
    <source>
        <strain evidence="1 2">CDC186</strain>
    </source>
</reference>
<accession>A0ABU6AZA6</accession>
<evidence type="ECO:0000313" key="2">
    <source>
        <dbReference type="Proteomes" id="UP001348098"/>
    </source>
</evidence>